<evidence type="ECO:0000259" key="8">
    <source>
        <dbReference type="SMART" id="SM00861"/>
    </source>
</evidence>
<dbReference type="InterPro" id="IPR001017">
    <property type="entry name" value="DH_E1"/>
</dbReference>
<evidence type="ECO:0000256" key="2">
    <source>
        <dbReference type="ARBA" id="ARBA00003906"/>
    </source>
</evidence>
<evidence type="ECO:0000256" key="3">
    <source>
        <dbReference type="ARBA" id="ARBA00006936"/>
    </source>
</evidence>
<organism evidence="9 10">
    <name type="scientific">Novipirellula rosea</name>
    <dbReference type="NCBI Taxonomy" id="1031540"/>
    <lineage>
        <taxon>Bacteria</taxon>
        <taxon>Pseudomonadati</taxon>
        <taxon>Planctomycetota</taxon>
        <taxon>Planctomycetia</taxon>
        <taxon>Pirellulales</taxon>
        <taxon>Pirellulaceae</taxon>
        <taxon>Novipirellula</taxon>
    </lineage>
</organism>
<protein>
    <recommendedName>
        <fullName evidence="4">oxoglutarate dehydrogenase (succinyl-transferring)</fullName>
        <ecNumber evidence="4">1.2.4.2</ecNumber>
    </recommendedName>
</protein>
<dbReference type="PIRSF" id="PIRSF000157">
    <property type="entry name" value="Oxoglu_dh_E1"/>
    <property type="match status" value="1"/>
</dbReference>
<sequence>MDFGRIEAVKLPSPPLPSPALQQPDGEFADMNSYSLDYIDDLYVQYVRDPSSVSDTWRQYFEQFLVVSNKSSFKKNGDVTSGSAAAGNATTTVDRRGSTGNETTDQAIWMSRIQDRVNQLVREYRVRGHLAAQLDPLGILKSDSPELSPQLYGISDQDLERPLDSSALENVSGSTLHAILTKLQNTYCRSIGAQFMHIDNRNIRDWLQKRMETTENRLELSHQVQRRIYARLADASIFEEFVRRKFVGAKTFSLEGAESLIPMLDLALEKAGQHQVKEVVMGMAHRGRLNVMANILKKRAMNIFWSFDDPDPELSRGGGDVRYHLGYSSDWVTATGDKIHISLCFNPSHLEYVNTVALGRCRCKQDYRKDTKRSEVMTILIHGDAAFAGEGVVQETLNLSELEGYRTGGTLHIVINNQVGFTTEPRQGRSTTYATDIAKMLQIPIFHVNGEDPEAVAQVVSLAMDFRKEFHRDVVIDLYAYRRWGHNEGDEPRFTQPRMYSEIDRRASVREQYLNRLVEIGEISVEEGEEIQQKRTEKLESEFEASKNEPFVPDTQTLAANWSVYYGGLEPSETTDTTVDQTKLSELLDSLTRLPEGFAANKKLKRPMALRREMAQGKKPLDWASAEAAAFATLLTEGYPIRMTGQDVQRGTFSHRHAVLHDTKNGETYMPLAHLSEDQASVELYNSPLSEAGVLGFEYGYSLDRPDGLCAWEAQFGDFWNCAQVIVDQFIASAEDKWNRLSGLVMLLPHGFEGQGPEHCSARIERFLAMSAEHNIQVVQPTTPAQLFHLLRRQVLRKWRKPLILLSPKSLLRHPLVVSPIEEVAGGQFHKILGDDQIPLATCKRLLMCTGKIYYDLLEARESREIKDVAIMRIEQLYPLQAETLTAAIDGLPAGTDIRWVQDEPTNMGAWPYIKLNFGDMVAEKHKFTVISRDESASPSTGSMAAHKIEQAELIDAAFANL</sequence>
<dbReference type="PANTHER" id="PTHR23152:SF4">
    <property type="entry name" value="2-OXOADIPATE DEHYDROGENASE COMPLEX COMPONENT E1"/>
    <property type="match status" value="1"/>
</dbReference>
<dbReference type="NCBIfam" id="NF008907">
    <property type="entry name" value="PRK12270.1"/>
    <property type="match status" value="1"/>
</dbReference>
<dbReference type="Pfam" id="PF16078">
    <property type="entry name" value="2-oxogl_dehyd_N"/>
    <property type="match status" value="1"/>
</dbReference>
<feature type="region of interest" description="Disordered" evidence="7">
    <location>
        <begin position="78"/>
        <end position="101"/>
    </location>
</feature>
<evidence type="ECO:0000256" key="1">
    <source>
        <dbReference type="ARBA" id="ARBA00001964"/>
    </source>
</evidence>
<dbReference type="Pfam" id="PF00676">
    <property type="entry name" value="E1_dh"/>
    <property type="match status" value="1"/>
</dbReference>
<evidence type="ECO:0000256" key="7">
    <source>
        <dbReference type="SAM" id="MobiDB-lite"/>
    </source>
</evidence>
<feature type="compositionally biased region" description="Low complexity" evidence="7">
    <location>
        <begin position="80"/>
        <end position="92"/>
    </location>
</feature>
<dbReference type="InterPro" id="IPR042179">
    <property type="entry name" value="KGD_C_sf"/>
</dbReference>
<comment type="cofactor">
    <cofactor evidence="1">
        <name>thiamine diphosphate</name>
        <dbReference type="ChEBI" id="CHEBI:58937"/>
    </cofactor>
</comment>
<dbReference type="Proteomes" id="UP001500840">
    <property type="component" value="Unassembled WGS sequence"/>
</dbReference>
<dbReference type="Gene3D" id="3.40.50.12470">
    <property type="match status" value="1"/>
</dbReference>
<keyword evidence="6" id="KW-0786">Thiamine pyrophosphate</keyword>
<dbReference type="SUPFAM" id="SSF52518">
    <property type="entry name" value="Thiamin diphosphate-binding fold (THDP-binding)"/>
    <property type="match status" value="2"/>
</dbReference>
<dbReference type="InterPro" id="IPR029061">
    <property type="entry name" value="THDP-binding"/>
</dbReference>
<comment type="function">
    <text evidence="2">E1 component of the 2-oxoglutarate dehydrogenase (OGDH) complex which catalyzes the decarboxylation of 2-oxoglutarate, the first step in the conversion of 2-oxoglutarate to succinyl-CoA and CO(2).</text>
</comment>
<gene>
    <name evidence="9" type="ORF">GCM10023156_15520</name>
</gene>
<feature type="domain" description="Transketolase-like pyrimidine-binding" evidence="8">
    <location>
        <begin position="621"/>
        <end position="814"/>
    </location>
</feature>
<evidence type="ECO:0000256" key="5">
    <source>
        <dbReference type="ARBA" id="ARBA00023002"/>
    </source>
</evidence>
<dbReference type="EMBL" id="BAABGA010000018">
    <property type="protein sequence ID" value="GAA4450003.1"/>
    <property type="molecule type" value="Genomic_DNA"/>
</dbReference>
<name>A0ABP8MJH0_9BACT</name>
<dbReference type="InterPro" id="IPR032106">
    <property type="entry name" value="2-oxogl_dehyd_N"/>
</dbReference>
<dbReference type="CDD" id="cd02016">
    <property type="entry name" value="TPP_E1_OGDC_like"/>
    <property type="match status" value="1"/>
</dbReference>
<dbReference type="InterPro" id="IPR031717">
    <property type="entry name" value="ODO-1/KGD_C"/>
</dbReference>
<dbReference type="InterPro" id="IPR005475">
    <property type="entry name" value="Transketolase-like_Pyr-bd"/>
</dbReference>
<dbReference type="Gene3D" id="3.40.50.11610">
    <property type="entry name" value="Multifunctional 2-oxoglutarate metabolism enzyme, C-terminal domain"/>
    <property type="match status" value="1"/>
</dbReference>
<evidence type="ECO:0000256" key="6">
    <source>
        <dbReference type="ARBA" id="ARBA00023052"/>
    </source>
</evidence>
<dbReference type="InterPro" id="IPR011603">
    <property type="entry name" value="2oxoglutarate_DH_E1"/>
</dbReference>
<reference evidence="10" key="1">
    <citation type="journal article" date="2019" name="Int. J. Syst. Evol. Microbiol.">
        <title>The Global Catalogue of Microorganisms (GCM) 10K type strain sequencing project: providing services to taxonomists for standard genome sequencing and annotation.</title>
        <authorList>
            <consortium name="The Broad Institute Genomics Platform"/>
            <consortium name="The Broad Institute Genome Sequencing Center for Infectious Disease"/>
            <person name="Wu L."/>
            <person name="Ma J."/>
        </authorList>
    </citation>
    <scope>NUCLEOTIDE SEQUENCE [LARGE SCALE GENOMIC DNA]</scope>
    <source>
        <strain evidence="10">JCM 17759</strain>
    </source>
</reference>
<proteinExistence type="inferred from homology"/>
<dbReference type="Pfam" id="PF16870">
    <property type="entry name" value="OxoGdeHyase_C"/>
    <property type="match status" value="1"/>
</dbReference>
<dbReference type="NCBIfam" id="TIGR00239">
    <property type="entry name" value="2oxo_dh_E1"/>
    <property type="match status" value="1"/>
</dbReference>
<dbReference type="NCBIfam" id="NF006914">
    <property type="entry name" value="PRK09404.1"/>
    <property type="match status" value="1"/>
</dbReference>
<dbReference type="Gene3D" id="1.10.287.1150">
    <property type="entry name" value="TPP helical domain"/>
    <property type="match status" value="1"/>
</dbReference>
<evidence type="ECO:0000313" key="9">
    <source>
        <dbReference type="EMBL" id="GAA4450003.1"/>
    </source>
</evidence>
<dbReference type="Pfam" id="PF02779">
    <property type="entry name" value="Transket_pyr"/>
    <property type="match status" value="1"/>
</dbReference>
<dbReference type="Gene3D" id="3.40.50.970">
    <property type="match status" value="1"/>
</dbReference>
<dbReference type="PANTHER" id="PTHR23152">
    <property type="entry name" value="2-OXOGLUTARATE DEHYDROGENASE"/>
    <property type="match status" value="1"/>
</dbReference>
<dbReference type="SMART" id="SM00861">
    <property type="entry name" value="Transket_pyr"/>
    <property type="match status" value="1"/>
</dbReference>
<accession>A0ABP8MJH0</accession>
<evidence type="ECO:0000256" key="4">
    <source>
        <dbReference type="ARBA" id="ARBA00012280"/>
    </source>
</evidence>
<evidence type="ECO:0000313" key="10">
    <source>
        <dbReference type="Proteomes" id="UP001500840"/>
    </source>
</evidence>
<keyword evidence="5" id="KW-0560">Oxidoreductase</keyword>
<keyword evidence="10" id="KW-1185">Reference proteome</keyword>
<comment type="similarity">
    <text evidence="3">Belongs to the alpha-ketoglutarate dehydrogenase family.</text>
</comment>
<comment type="caution">
    <text evidence="9">The sequence shown here is derived from an EMBL/GenBank/DDBJ whole genome shotgun (WGS) entry which is preliminary data.</text>
</comment>
<dbReference type="EC" id="1.2.4.2" evidence="4"/>